<feature type="domain" description="Tubulin epsilon and delta complex protein 1" evidence="1">
    <location>
        <begin position="86"/>
        <end position="222"/>
    </location>
</feature>
<dbReference type="InterPro" id="IPR043535">
    <property type="entry name" value="TEDC1"/>
</dbReference>
<dbReference type="Pfam" id="PF14970">
    <property type="entry name" value="TEDC1"/>
    <property type="match status" value="1"/>
</dbReference>
<dbReference type="PANTHER" id="PTHR35076:SF1">
    <property type="entry name" value="TUBULIN EPSILON AND DELTA COMPLEX PROTEIN 1"/>
    <property type="match status" value="1"/>
</dbReference>
<evidence type="ECO:0000313" key="3">
    <source>
        <dbReference type="Proteomes" id="UP000828390"/>
    </source>
</evidence>
<evidence type="ECO:0000259" key="1">
    <source>
        <dbReference type="Pfam" id="PF14970"/>
    </source>
</evidence>
<accession>A0A9D4KT04</accession>
<keyword evidence="3" id="KW-1185">Reference proteome</keyword>
<name>A0A9D4KT04_DREPO</name>
<dbReference type="AlphaFoldDB" id="A0A9D4KT04"/>
<dbReference type="PANTHER" id="PTHR35076">
    <property type="entry name" value="TUBULIN EPSILON AND DELTA COMPLEX PROTEIN 1"/>
    <property type="match status" value="1"/>
</dbReference>
<organism evidence="2 3">
    <name type="scientific">Dreissena polymorpha</name>
    <name type="common">Zebra mussel</name>
    <name type="synonym">Mytilus polymorpha</name>
    <dbReference type="NCBI Taxonomy" id="45954"/>
    <lineage>
        <taxon>Eukaryota</taxon>
        <taxon>Metazoa</taxon>
        <taxon>Spiralia</taxon>
        <taxon>Lophotrochozoa</taxon>
        <taxon>Mollusca</taxon>
        <taxon>Bivalvia</taxon>
        <taxon>Autobranchia</taxon>
        <taxon>Heteroconchia</taxon>
        <taxon>Euheterodonta</taxon>
        <taxon>Imparidentia</taxon>
        <taxon>Neoheterodontei</taxon>
        <taxon>Myida</taxon>
        <taxon>Dreissenoidea</taxon>
        <taxon>Dreissenidae</taxon>
        <taxon>Dreissena</taxon>
    </lineage>
</organism>
<proteinExistence type="predicted"/>
<comment type="caution">
    <text evidence="2">The sequence shown here is derived from an EMBL/GenBank/DDBJ whole genome shotgun (WGS) entry which is preliminary data.</text>
</comment>
<reference evidence="2" key="1">
    <citation type="journal article" date="2019" name="bioRxiv">
        <title>The Genome of the Zebra Mussel, Dreissena polymorpha: A Resource for Invasive Species Research.</title>
        <authorList>
            <person name="McCartney M.A."/>
            <person name="Auch B."/>
            <person name="Kono T."/>
            <person name="Mallez S."/>
            <person name="Zhang Y."/>
            <person name="Obille A."/>
            <person name="Becker A."/>
            <person name="Abrahante J.E."/>
            <person name="Garbe J."/>
            <person name="Badalamenti J.P."/>
            <person name="Herman A."/>
            <person name="Mangelson H."/>
            <person name="Liachko I."/>
            <person name="Sullivan S."/>
            <person name="Sone E.D."/>
            <person name="Koren S."/>
            <person name="Silverstein K.A.T."/>
            <person name="Beckman K.B."/>
            <person name="Gohl D.M."/>
        </authorList>
    </citation>
    <scope>NUCLEOTIDE SEQUENCE</scope>
    <source>
        <strain evidence="2">Duluth1</strain>
        <tissue evidence="2">Whole animal</tissue>
    </source>
</reference>
<evidence type="ECO:0000313" key="2">
    <source>
        <dbReference type="EMBL" id="KAH3845528.1"/>
    </source>
</evidence>
<reference evidence="2" key="2">
    <citation type="submission" date="2020-11" db="EMBL/GenBank/DDBJ databases">
        <authorList>
            <person name="McCartney M.A."/>
            <person name="Auch B."/>
            <person name="Kono T."/>
            <person name="Mallez S."/>
            <person name="Becker A."/>
            <person name="Gohl D.M."/>
            <person name="Silverstein K.A.T."/>
            <person name="Koren S."/>
            <person name="Bechman K.B."/>
            <person name="Herman A."/>
            <person name="Abrahante J.E."/>
            <person name="Garbe J."/>
        </authorList>
    </citation>
    <scope>NUCLEOTIDE SEQUENCE</scope>
    <source>
        <strain evidence="2">Duluth1</strain>
        <tissue evidence="2">Whole animal</tissue>
    </source>
</reference>
<dbReference type="Proteomes" id="UP000828390">
    <property type="component" value="Unassembled WGS sequence"/>
</dbReference>
<dbReference type="InterPro" id="IPR027996">
    <property type="entry name" value="TEDC1_dom"/>
</dbReference>
<gene>
    <name evidence="2" type="ORF">DPMN_087809</name>
</gene>
<protein>
    <recommendedName>
        <fullName evidence="1">Tubulin epsilon and delta complex protein 1 domain-containing protein</fullName>
    </recommendedName>
</protein>
<dbReference type="EMBL" id="JAIWYP010000003">
    <property type="protein sequence ID" value="KAH3845528.1"/>
    <property type="molecule type" value="Genomic_DNA"/>
</dbReference>
<sequence length="228" mass="26407">MAQVKETINILVNILQLNGFSKCKPEYFRLAKFDNNETVEQFWNMLFEMTLFLQYGQSSTSPYYTHRECSKDVKVRLTKRSLQDMGYLSPQFSSLPADMTYGSRELLLAFAWVLTTQRVMDHIVEVSSSPLEKCFPSSTGAQKSRDRRMPDHLSVCKRLQRHQLLNGKLHLTLKHMFALHRESCRLQHKVHTCTEGVSVTPVLPHLRPGEVYLLQHPQHLNTANARSF</sequence>